<keyword evidence="1 2" id="KW-0732">Signal</keyword>
<feature type="signal peptide" evidence="2">
    <location>
        <begin position="1"/>
        <end position="21"/>
    </location>
</feature>
<dbReference type="InterPro" id="IPR027385">
    <property type="entry name" value="Beta-barrel_OMP"/>
</dbReference>
<reference evidence="4" key="1">
    <citation type="submission" date="2019-01" db="EMBL/GenBank/DDBJ databases">
        <authorList>
            <consortium name="Genoscope - CEA"/>
            <person name="William W."/>
        </authorList>
    </citation>
    <scope>NUCLEOTIDE SEQUENCE</scope>
    <source>
        <strain evidence="4">CR-1</strain>
    </source>
</reference>
<sequence>MKKNFLMITLCAILLSVSAVSYSSESEEVSGSYFTGYIGSASLSDSDWNSPASTGVTLNLSYDAGMALGAAIGYQLDVLRVEMELSHQKNNVTGVSFSGGSLDMSGDMSIVSLLANGYLDIINNTPITPFLSVGVGLAKVEGNDFFVPGIGIGSGSADDTVQAFQIGGGLGYEINETVTLYANYRYFGTSDVDFDGTRVSIGSHNFMVGARVNF</sequence>
<dbReference type="SUPFAM" id="SSF56925">
    <property type="entry name" value="OMPA-like"/>
    <property type="match status" value="1"/>
</dbReference>
<feature type="chain" id="PRO_5019723875" description="Outer membrane protein beta-barrel domain-containing protein" evidence="2">
    <location>
        <begin position="22"/>
        <end position="214"/>
    </location>
</feature>
<proteinExistence type="predicted"/>
<accession>A0A484HN20</accession>
<dbReference type="Gene3D" id="2.40.160.20">
    <property type="match status" value="1"/>
</dbReference>
<protein>
    <recommendedName>
        <fullName evidence="3">Outer membrane protein beta-barrel domain-containing protein</fullName>
    </recommendedName>
</protein>
<evidence type="ECO:0000256" key="1">
    <source>
        <dbReference type="ARBA" id="ARBA00022729"/>
    </source>
</evidence>
<dbReference type="AlphaFoldDB" id="A0A484HN20"/>
<evidence type="ECO:0000313" key="4">
    <source>
        <dbReference type="EMBL" id="VEN74305.1"/>
    </source>
</evidence>
<gene>
    <name evidence="4" type="ORF">EPICR_30240</name>
</gene>
<organism evidence="4">
    <name type="scientific">uncultured Desulfobacteraceae bacterium</name>
    <dbReference type="NCBI Taxonomy" id="218296"/>
    <lineage>
        <taxon>Bacteria</taxon>
        <taxon>Pseudomonadati</taxon>
        <taxon>Thermodesulfobacteriota</taxon>
        <taxon>Desulfobacteria</taxon>
        <taxon>Desulfobacterales</taxon>
        <taxon>Desulfobacteraceae</taxon>
        <taxon>environmental samples</taxon>
    </lineage>
</organism>
<evidence type="ECO:0000259" key="3">
    <source>
        <dbReference type="Pfam" id="PF13505"/>
    </source>
</evidence>
<dbReference type="InterPro" id="IPR011250">
    <property type="entry name" value="OMP/PagP_B-barrel"/>
</dbReference>
<feature type="domain" description="Outer membrane protein beta-barrel" evidence="3">
    <location>
        <begin position="11"/>
        <end position="210"/>
    </location>
</feature>
<dbReference type="EMBL" id="CAACVI010000023">
    <property type="protein sequence ID" value="VEN74305.1"/>
    <property type="molecule type" value="Genomic_DNA"/>
</dbReference>
<dbReference type="Pfam" id="PF13505">
    <property type="entry name" value="OMP_b-brl"/>
    <property type="match status" value="1"/>
</dbReference>
<evidence type="ECO:0000256" key="2">
    <source>
        <dbReference type="SAM" id="SignalP"/>
    </source>
</evidence>
<name>A0A484HN20_9BACT</name>